<feature type="region of interest" description="Disordered" evidence="3">
    <location>
        <begin position="1"/>
        <end position="22"/>
    </location>
</feature>
<feature type="domain" description="GH16" evidence="4">
    <location>
        <begin position="3"/>
        <end position="239"/>
    </location>
</feature>
<feature type="compositionally biased region" description="Basic and acidic residues" evidence="3">
    <location>
        <begin position="1"/>
        <end position="15"/>
    </location>
</feature>
<evidence type="ECO:0000259" key="4">
    <source>
        <dbReference type="PROSITE" id="PS51762"/>
    </source>
</evidence>
<name>A0ABR0DJB7_9LAMI</name>
<dbReference type="EMBL" id="JAYDYQ010001088">
    <property type="protein sequence ID" value="KAK4489315.1"/>
    <property type="molecule type" value="Genomic_DNA"/>
</dbReference>
<dbReference type="Gene3D" id="2.60.120.200">
    <property type="match status" value="1"/>
</dbReference>
<evidence type="ECO:0000313" key="6">
    <source>
        <dbReference type="Proteomes" id="UP001291926"/>
    </source>
</evidence>
<comment type="caution">
    <text evidence="5">The sequence shown here is derived from an EMBL/GenBank/DDBJ whole genome shotgun (WGS) entry which is preliminary data.</text>
</comment>
<gene>
    <name evidence="5" type="ORF">RD792_005119</name>
</gene>
<keyword evidence="2" id="KW-0326">Glycosidase</keyword>
<reference evidence="5 6" key="1">
    <citation type="journal article" date="2023" name="bioRxiv">
        <title>Genome report: Whole genome sequence and annotation of Penstemon davidsonii.</title>
        <authorList>
            <person name="Ostevik K.L."/>
            <person name="Alabady M."/>
            <person name="Zhang M."/>
            <person name="Rausher M.D."/>
        </authorList>
    </citation>
    <scope>NUCLEOTIDE SEQUENCE [LARGE SCALE GENOMIC DNA]</scope>
    <source>
        <strain evidence="5">DNT005</strain>
        <tissue evidence="5">Whole leaf</tissue>
    </source>
</reference>
<dbReference type="PROSITE" id="PS51762">
    <property type="entry name" value="GH16_2"/>
    <property type="match status" value="1"/>
</dbReference>
<dbReference type="Pfam" id="PF00722">
    <property type="entry name" value="Glyco_hydro_16"/>
    <property type="match status" value="1"/>
</dbReference>
<dbReference type="InterPro" id="IPR013320">
    <property type="entry name" value="ConA-like_dom_sf"/>
</dbReference>
<proteinExistence type="predicted"/>
<sequence>MERYFKATPTPHEESSSNVHIQSDPHELPNFHIEKNLPELPSDPGLRPHITLYDSNIRERVRRAYLLKGPCQPRNLEFRQTLMGGGGFTSKHVYGSGYFRMSLKIPKNSKGITTSFYLSSAALKNQGYNHDELDFEFLGNNGPPYILNTNVFAQDSGHREQQFKLWFDPTSDFHEYELLWNQNQIVFFVDKVPIRVFKNHKKNGARYPTLPMDVKTSLWNGTSWLGPVDWSKGPFLANYRGFEINGCPYEKSNPNQCYSSNYEWNAPKNWKLDSQQEKNYQNVRNKYLVYDYCKSKLANNFVECQFVE</sequence>
<dbReference type="Proteomes" id="UP001291926">
    <property type="component" value="Unassembled WGS sequence"/>
</dbReference>
<organism evidence="5 6">
    <name type="scientific">Penstemon davidsonii</name>
    <dbReference type="NCBI Taxonomy" id="160366"/>
    <lineage>
        <taxon>Eukaryota</taxon>
        <taxon>Viridiplantae</taxon>
        <taxon>Streptophyta</taxon>
        <taxon>Embryophyta</taxon>
        <taxon>Tracheophyta</taxon>
        <taxon>Spermatophyta</taxon>
        <taxon>Magnoliopsida</taxon>
        <taxon>eudicotyledons</taxon>
        <taxon>Gunneridae</taxon>
        <taxon>Pentapetalae</taxon>
        <taxon>asterids</taxon>
        <taxon>lamiids</taxon>
        <taxon>Lamiales</taxon>
        <taxon>Plantaginaceae</taxon>
        <taxon>Cheloneae</taxon>
        <taxon>Penstemon</taxon>
    </lineage>
</organism>
<keyword evidence="6" id="KW-1185">Reference proteome</keyword>
<evidence type="ECO:0000256" key="2">
    <source>
        <dbReference type="ARBA" id="ARBA00023295"/>
    </source>
</evidence>
<dbReference type="InterPro" id="IPR000757">
    <property type="entry name" value="Beta-glucanase-like"/>
</dbReference>
<evidence type="ECO:0000256" key="3">
    <source>
        <dbReference type="SAM" id="MobiDB-lite"/>
    </source>
</evidence>
<dbReference type="SUPFAM" id="SSF49899">
    <property type="entry name" value="Concanavalin A-like lectins/glucanases"/>
    <property type="match status" value="1"/>
</dbReference>
<keyword evidence="1" id="KW-0378">Hydrolase</keyword>
<evidence type="ECO:0000256" key="1">
    <source>
        <dbReference type="ARBA" id="ARBA00022801"/>
    </source>
</evidence>
<dbReference type="InterPro" id="IPR044791">
    <property type="entry name" value="Beta-glucanase/XTH"/>
</dbReference>
<evidence type="ECO:0000313" key="5">
    <source>
        <dbReference type="EMBL" id="KAK4489315.1"/>
    </source>
</evidence>
<dbReference type="PANTHER" id="PTHR31062">
    <property type="entry name" value="XYLOGLUCAN ENDOTRANSGLUCOSYLASE/HYDROLASE PROTEIN 8-RELATED"/>
    <property type="match status" value="1"/>
</dbReference>
<protein>
    <recommendedName>
        <fullName evidence="4">GH16 domain-containing protein</fullName>
    </recommendedName>
</protein>
<accession>A0ABR0DJB7</accession>